<name>A0A165MJV1_9AGAM</name>
<reference evidence="2 3" key="1">
    <citation type="journal article" date="2016" name="Mol. Biol. Evol.">
        <title>Comparative Genomics of Early-Diverging Mushroom-Forming Fungi Provides Insights into the Origins of Lignocellulose Decay Capabilities.</title>
        <authorList>
            <person name="Nagy L.G."/>
            <person name="Riley R."/>
            <person name="Tritt A."/>
            <person name="Adam C."/>
            <person name="Daum C."/>
            <person name="Floudas D."/>
            <person name="Sun H."/>
            <person name="Yadav J.S."/>
            <person name="Pangilinan J."/>
            <person name="Larsson K.H."/>
            <person name="Matsuura K."/>
            <person name="Barry K."/>
            <person name="Labutti K."/>
            <person name="Kuo R."/>
            <person name="Ohm R.A."/>
            <person name="Bhattacharya S.S."/>
            <person name="Shirouzu T."/>
            <person name="Yoshinaga Y."/>
            <person name="Martin F.M."/>
            <person name="Grigoriev I.V."/>
            <person name="Hibbett D.S."/>
        </authorList>
    </citation>
    <scope>NUCLEOTIDE SEQUENCE [LARGE SCALE GENOMIC DNA]</scope>
    <source>
        <strain evidence="2 3">HHB14362 ss-1</strain>
    </source>
</reference>
<feature type="compositionally biased region" description="Basic residues" evidence="1">
    <location>
        <begin position="1484"/>
        <end position="1494"/>
    </location>
</feature>
<feature type="compositionally biased region" description="Low complexity" evidence="1">
    <location>
        <begin position="969"/>
        <end position="983"/>
    </location>
</feature>
<feature type="region of interest" description="Disordered" evidence="1">
    <location>
        <begin position="962"/>
        <end position="1166"/>
    </location>
</feature>
<feature type="compositionally biased region" description="Basic and acidic residues" evidence="1">
    <location>
        <begin position="1216"/>
        <end position="1226"/>
    </location>
</feature>
<dbReference type="InParanoid" id="A0A165MJV1"/>
<proteinExistence type="predicted"/>
<organism evidence="2 3">
    <name type="scientific">Neolentinus lepideus HHB14362 ss-1</name>
    <dbReference type="NCBI Taxonomy" id="1314782"/>
    <lineage>
        <taxon>Eukaryota</taxon>
        <taxon>Fungi</taxon>
        <taxon>Dikarya</taxon>
        <taxon>Basidiomycota</taxon>
        <taxon>Agaricomycotina</taxon>
        <taxon>Agaricomycetes</taxon>
        <taxon>Gloeophyllales</taxon>
        <taxon>Gloeophyllaceae</taxon>
        <taxon>Neolentinus</taxon>
    </lineage>
</organism>
<dbReference type="Proteomes" id="UP000076761">
    <property type="component" value="Unassembled WGS sequence"/>
</dbReference>
<feature type="compositionally biased region" description="Polar residues" evidence="1">
    <location>
        <begin position="1010"/>
        <end position="1020"/>
    </location>
</feature>
<evidence type="ECO:0000313" key="2">
    <source>
        <dbReference type="EMBL" id="KZT18425.1"/>
    </source>
</evidence>
<feature type="region of interest" description="Disordered" evidence="1">
    <location>
        <begin position="1"/>
        <end position="43"/>
    </location>
</feature>
<accession>A0A165MJV1</accession>
<keyword evidence="3" id="KW-1185">Reference proteome</keyword>
<dbReference type="OrthoDB" id="2692192at2759"/>
<evidence type="ECO:0000256" key="1">
    <source>
        <dbReference type="SAM" id="MobiDB-lite"/>
    </source>
</evidence>
<dbReference type="EMBL" id="KV425683">
    <property type="protein sequence ID" value="KZT18425.1"/>
    <property type="molecule type" value="Genomic_DNA"/>
</dbReference>
<protein>
    <submittedName>
        <fullName evidence="2">Uncharacterized protein</fullName>
    </submittedName>
</protein>
<sequence length="1494" mass="167555">MAGQNNNDMNQINTNKKNTSTPVVQAKKGGKSKGPSANSKKNKIPTTVVEIAAQAATTRAQAHDAHKAVEADLEKITLGYALLSLIGNNDGGEGPEIQPSPYNPRMITPKALTALWNAFEVDGILNHHLAHAMTIAVKKDLLDQSTLVSKQDIQQGKDAERLTWLKKDGLAYLLAGQHRREAIRKTIEDHEKSIAALTKRLSKPRLTDDLRKDLQAQFWDAKDNLERESTWLVQIIDLDKLQRHDQSALLADALTSNRSLPHEQDDATDVLIRSLNVIRIAIQKDETAGSATSTHLDNTVASLIKSHEDKSLHALLREPKFRSMLMRLYQWMPLQQSPFFSCSGWGACVREARGTLFACAIEELLDLNTFLSDPRDVIAFPDDPSKLTSELKSRVLNDSKAIIQTAIPQYEALGPILDKSQKLFHDHLHPVISGYHAHPKVAATRLQVYQEAFTLYRKSLKEIIEEELQCGKALSDLGRQTLNHMWNKLQWVVDGGIFEDEYWFSPHTPLLCGEWVSYLDQQMILGQGWLAMQAYQLEPFCDAQWDAKGAREWYGAWDGVWENLIKHHHWSVEKAQLFFSKICCLFFQERDNLITQLQVFMKRAPWFSTQIKRQAPNGVKFPHPLGSWLDHQYRPAGNGSEESGFIPDAIELIKGARLGHNVLGIDLDMFNKGYSPSWLEDLERDAALLAKYKTSHGEKYLNAAKHLMESDVWDAIGPAFEHSVYTLIIPNAAQVGLRDTTKAEKLGKLLYVHNEALSYYYQHGAAWELRKHVFSIIRTLYPDASMSGYFWDGFLDNSIITQPIMDSNMAIGISESLELQFSQSKALKSFSSQFIKLGLGGIPTEDGSLALHPEMALALEGFTSAAISYFVKENIFYTGNKTIPPPDDIQSQVKWWRTQNDIPTLPVATDEQVRAYFKVDEEDLEENPVILVPAPPPPPALKQNLKRKLFNDNLLARMKQATTTIGPNASSTSTGTSSASHTAVDQKSSAQGSVSITSTSRHSSSSTSSKNMQSGAGQVTKSKRESVVARGGKGKQKEFKSSEFIQSSDSEEDMPLSVQYKEKQAPKSPQIMESSDTEEDIPLKQRLAKAAPHQITKDKGKSVGSGGGRKATKSTAKTKGQVTKDKGKGVASKGGRRRQKAPKSQEVVNPTHSDPPPSQGNTMKLITPDIQEELGINPSVNPEMTYDDQMDKDIQRELQGEVNAEEAISLSQGTRSKTDEPEEKTMVADGPSTLDTLVQSPQNGDDPQQMENNIQMILCSSVFGENVPMGEIPGFRRPHKYKYFEVETEELPPAVVQQLRWMVVEGVYKTYQMNKDSIYKTQLHNLKTHFSLWGEIYANKLIHRCFFRDINPYPIKFMPLRCPEPVAWDEEELYAIPEGEAFPQEFGDAWRCLLGVLGLTKDPVHACVKKLPNPKEAYTAVLHRYTLFRSPQTLQVMADDPERLIEVLGFFLRVNFTLRVCSPVDTQSDQNHSSVEEEAEERSHKRRRLVSPAN</sequence>
<feature type="compositionally biased region" description="Low complexity" evidence="1">
    <location>
        <begin position="1"/>
        <end position="18"/>
    </location>
</feature>
<feature type="compositionally biased region" description="Low complexity" evidence="1">
    <location>
        <begin position="993"/>
        <end position="1009"/>
    </location>
</feature>
<gene>
    <name evidence="2" type="ORF">NEOLEDRAFT_1184317</name>
</gene>
<feature type="region of interest" description="Disordered" evidence="1">
    <location>
        <begin position="1202"/>
        <end position="1228"/>
    </location>
</feature>
<feature type="region of interest" description="Disordered" evidence="1">
    <location>
        <begin position="1465"/>
        <end position="1494"/>
    </location>
</feature>
<evidence type="ECO:0000313" key="3">
    <source>
        <dbReference type="Proteomes" id="UP000076761"/>
    </source>
</evidence>